<name>A0ABM9AAT2_9GAMM</name>
<gene>
    <name evidence="1" type="ORF">SIN8267_00146</name>
</gene>
<reference evidence="1" key="1">
    <citation type="submission" date="2021-12" db="EMBL/GenBank/DDBJ databases">
        <authorList>
            <person name="Rodrigo-Torres L."/>
            <person name="Arahal R. D."/>
            <person name="Lucena T."/>
        </authorList>
    </citation>
    <scope>NUCLEOTIDE SEQUENCE</scope>
    <source>
        <strain evidence="1">CECT 8267</strain>
    </source>
</reference>
<dbReference type="EMBL" id="CAKLPX010000001">
    <property type="protein sequence ID" value="CAH0990063.1"/>
    <property type="molecule type" value="Genomic_DNA"/>
</dbReference>
<organism evidence="1 2">
    <name type="scientific">Sinobacterium norvegicum</name>
    <dbReference type="NCBI Taxonomy" id="1641715"/>
    <lineage>
        <taxon>Bacteria</taxon>
        <taxon>Pseudomonadati</taxon>
        <taxon>Pseudomonadota</taxon>
        <taxon>Gammaproteobacteria</taxon>
        <taxon>Cellvibrionales</taxon>
        <taxon>Spongiibacteraceae</taxon>
        <taxon>Sinobacterium</taxon>
    </lineage>
</organism>
<sequence length="95" mass="10949">MPLIVAVLFFRRDWKKAYLIMMATMIVDVDHLLATPIYDPLRCSIGFHPLHQTVPMLLYAVACFIPKLRYVGIGLVIHMALDAIDCQWTNGIWMM</sequence>
<dbReference type="Pfam" id="PF19617">
    <property type="entry name" value="DUF6122"/>
    <property type="match status" value="1"/>
</dbReference>
<accession>A0ABM9AAT2</accession>
<dbReference type="InterPro" id="IPR046125">
    <property type="entry name" value="DUF6122"/>
</dbReference>
<keyword evidence="2" id="KW-1185">Reference proteome</keyword>
<protein>
    <submittedName>
        <fullName evidence="1">Uncharacterized protein</fullName>
    </submittedName>
</protein>
<evidence type="ECO:0000313" key="2">
    <source>
        <dbReference type="Proteomes" id="UP000838100"/>
    </source>
</evidence>
<evidence type="ECO:0000313" key="1">
    <source>
        <dbReference type="EMBL" id="CAH0990063.1"/>
    </source>
</evidence>
<dbReference type="Proteomes" id="UP000838100">
    <property type="component" value="Unassembled WGS sequence"/>
</dbReference>
<comment type="caution">
    <text evidence="1">The sequence shown here is derived from an EMBL/GenBank/DDBJ whole genome shotgun (WGS) entry which is preliminary data.</text>
</comment>
<proteinExistence type="predicted"/>